<keyword evidence="4" id="KW-1015">Disulfide bond</keyword>
<dbReference type="PROSITE" id="PS01186">
    <property type="entry name" value="EGF_2"/>
    <property type="match status" value="1"/>
</dbReference>
<evidence type="ECO:0000256" key="4">
    <source>
        <dbReference type="ARBA" id="ARBA00023157"/>
    </source>
</evidence>
<sequence length="433" mass="51296">MQFQILHNTFILMFVLIEVRNTNSSSKENIKAKNENIEQSSIANKYGNNTTHINTETTTKDDMKLLLEKLQNIAYYLRNYKFNEYDRRYETDPTNASRPYYKFFPKPPLRSLHWEVHQYCEPSFRDCVEYLSKKLQYVALRRSDDTTVVMLEQRWSWRKNEQQIVQVDAECLRNKRLDDTVADPFEGPLERYQWRVTASYYMCWYTLLKTPEMRRLYEKCDNFASCLDYDYGARNDDDRVEDWRPFSCALYSFCPDPCCPFKHLTSLKDCWESPENPCYRLNPKKKRTCEFNMTANTNFNDIILNRWNVSCGCPREGYEWNSLYGICIDMDECASKTHNCHRDSESCLNLPGSFRCICKWGFIKDVQTANCLPSNALSAIKLSKRKQLQKIEELTIWQRVKNIILFKKSSGQWIKSQIGLILLIILNAICNIN</sequence>
<name>A0A9N9XGI8_DIABA</name>
<evidence type="ECO:0000256" key="1">
    <source>
        <dbReference type="ARBA" id="ARBA00022536"/>
    </source>
</evidence>
<evidence type="ECO:0000259" key="6">
    <source>
        <dbReference type="PROSITE" id="PS01186"/>
    </source>
</evidence>
<feature type="domain" description="EGF-like" evidence="6">
    <location>
        <begin position="356"/>
        <end position="371"/>
    </location>
</feature>
<dbReference type="InterPro" id="IPR001881">
    <property type="entry name" value="EGF-like_Ca-bd_dom"/>
</dbReference>
<dbReference type="OrthoDB" id="5985519at2759"/>
<protein>
    <recommendedName>
        <fullName evidence="6">EGF-like domain-containing protein</fullName>
    </recommendedName>
</protein>
<keyword evidence="2 5" id="KW-0732">Signal</keyword>
<dbReference type="AlphaFoldDB" id="A0A9N9XGI8"/>
<keyword evidence="1" id="KW-0245">EGF-like domain</keyword>
<dbReference type="GO" id="GO:0005509">
    <property type="term" value="F:calcium ion binding"/>
    <property type="evidence" value="ECO:0007669"/>
    <property type="project" value="InterPro"/>
</dbReference>
<evidence type="ECO:0000256" key="2">
    <source>
        <dbReference type="ARBA" id="ARBA00022729"/>
    </source>
</evidence>
<dbReference type="Gene3D" id="2.10.25.10">
    <property type="entry name" value="Laminin"/>
    <property type="match status" value="1"/>
</dbReference>
<dbReference type="Proteomes" id="UP001153709">
    <property type="component" value="Chromosome 7"/>
</dbReference>
<evidence type="ECO:0000256" key="5">
    <source>
        <dbReference type="SAM" id="SignalP"/>
    </source>
</evidence>
<evidence type="ECO:0000313" key="8">
    <source>
        <dbReference type="Proteomes" id="UP001153709"/>
    </source>
</evidence>
<dbReference type="InterPro" id="IPR049883">
    <property type="entry name" value="NOTCH1_EGF-like"/>
</dbReference>
<dbReference type="InterPro" id="IPR000152">
    <property type="entry name" value="EGF-type_Asp/Asn_hydroxyl_site"/>
</dbReference>
<dbReference type="Pfam" id="PF07645">
    <property type="entry name" value="EGF_CA"/>
    <property type="match status" value="1"/>
</dbReference>
<dbReference type="InterPro" id="IPR018097">
    <property type="entry name" value="EGF_Ca-bd_CS"/>
</dbReference>
<proteinExistence type="predicted"/>
<keyword evidence="8" id="KW-1185">Reference proteome</keyword>
<reference evidence="7" key="1">
    <citation type="submission" date="2022-01" db="EMBL/GenBank/DDBJ databases">
        <authorList>
            <person name="King R."/>
        </authorList>
    </citation>
    <scope>NUCLEOTIDE SEQUENCE</scope>
</reference>
<keyword evidence="3" id="KW-0677">Repeat</keyword>
<dbReference type="EMBL" id="OU898282">
    <property type="protein sequence ID" value="CAG9838545.1"/>
    <property type="molecule type" value="Genomic_DNA"/>
</dbReference>
<dbReference type="PROSITE" id="PS00010">
    <property type="entry name" value="ASX_HYDROXYL"/>
    <property type="match status" value="1"/>
</dbReference>
<feature type="signal peptide" evidence="5">
    <location>
        <begin position="1"/>
        <end position="24"/>
    </location>
</feature>
<organism evidence="7 8">
    <name type="scientific">Diabrotica balteata</name>
    <name type="common">Banded cucumber beetle</name>
    <dbReference type="NCBI Taxonomy" id="107213"/>
    <lineage>
        <taxon>Eukaryota</taxon>
        <taxon>Metazoa</taxon>
        <taxon>Ecdysozoa</taxon>
        <taxon>Arthropoda</taxon>
        <taxon>Hexapoda</taxon>
        <taxon>Insecta</taxon>
        <taxon>Pterygota</taxon>
        <taxon>Neoptera</taxon>
        <taxon>Endopterygota</taxon>
        <taxon>Coleoptera</taxon>
        <taxon>Polyphaga</taxon>
        <taxon>Cucujiformia</taxon>
        <taxon>Chrysomeloidea</taxon>
        <taxon>Chrysomelidae</taxon>
        <taxon>Galerucinae</taxon>
        <taxon>Diabroticina</taxon>
        <taxon>Diabroticites</taxon>
        <taxon>Diabrotica</taxon>
    </lineage>
</organism>
<feature type="chain" id="PRO_5040216570" description="EGF-like domain-containing protein" evidence="5">
    <location>
        <begin position="25"/>
        <end position="433"/>
    </location>
</feature>
<dbReference type="CDD" id="cd00054">
    <property type="entry name" value="EGF_CA"/>
    <property type="match status" value="1"/>
</dbReference>
<dbReference type="PROSITE" id="PS01187">
    <property type="entry name" value="EGF_CA"/>
    <property type="match status" value="1"/>
</dbReference>
<evidence type="ECO:0000256" key="3">
    <source>
        <dbReference type="ARBA" id="ARBA00022737"/>
    </source>
</evidence>
<dbReference type="SUPFAM" id="SSF57196">
    <property type="entry name" value="EGF/Laminin"/>
    <property type="match status" value="1"/>
</dbReference>
<accession>A0A9N9XGI8</accession>
<evidence type="ECO:0000313" key="7">
    <source>
        <dbReference type="EMBL" id="CAG9838545.1"/>
    </source>
</evidence>
<dbReference type="FunFam" id="2.10.25.10:FF:000038">
    <property type="entry name" value="Fibrillin 2"/>
    <property type="match status" value="1"/>
</dbReference>
<dbReference type="InterPro" id="IPR000742">
    <property type="entry name" value="EGF"/>
</dbReference>
<dbReference type="SMART" id="SM00179">
    <property type="entry name" value="EGF_CA"/>
    <property type="match status" value="1"/>
</dbReference>
<gene>
    <name evidence="7" type="ORF">DIABBA_LOCUS11425</name>
</gene>